<evidence type="ECO:0000313" key="2">
    <source>
        <dbReference type="EMBL" id="KOY14696.1"/>
    </source>
</evidence>
<protein>
    <recommendedName>
        <fullName evidence="1">SLH domain-containing protein</fullName>
    </recommendedName>
</protein>
<sequence>MSSHWAKDMIEVMTNRGMITGYGDGTFRPNETVERQHIAIMFNRVINVTPIQEAVPFQDISSSHPYYEAITQLQRAGIVEGSNGGFHPTAALTRAELAKMIVLGFGLTPGGRSTFQDVTPTHWSYNYIAVLGDLAIVHGDQGSFKPNEPVTRAEFTAMMYRAFNLIQ</sequence>
<organism evidence="2 3">
    <name type="scientific">Paenibacillus xylanivorans</name>
    <dbReference type="NCBI Taxonomy" id="1705561"/>
    <lineage>
        <taxon>Bacteria</taxon>
        <taxon>Bacillati</taxon>
        <taxon>Bacillota</taxon>
        <taxon>Bacilli</taxon>
        <taxon>Bacillales</taxon>
        <taxon>Paenibacillaceae</taxon>
        <taxon>Paenibacillus</taxon>
    </lineage>
</organism>
<dbReference type="PATRIC" id="fig|1705561.3.peg.4148"/>
<dbReference type="InterPro" id="IPR001119">
    <property type="entry name" value="SLH_dom"/>
</dbReference>
<name>A0A0M9BMV3_9BACL</name>
<dbReference type="AlphaFoldDB" id="A0A0M9BMV3"/>
<feature type="domain" description="SLH" evidence="1">
    <location>
        <begin position="111"/>
        <end position="167"/>
    </location>
</feature>
<dbReference type="EMBL" id="LITU01000070">
    <property type="protein sequence ID" value="KOY14696.1"/>
    <property type="molecule type" value="Genomic_DNA"/>
</dbReference>
<dbReference type="PANTHER" id="PTHR43308">
    <property type="entry name" value="OUTER MEMBRANE PROTEIN ALPHA-RELATED"/>
    <property type="match status" value="1"/>
</dbReference>
<feature type="domain" description="SLH" evidence="1">
    <location>
        <begin position="1"/>
        <end position="56"/>
    </location>
</feature>
<comment type="caution">
    <text evidence="2">The sequence shown here is derived from an EMBL/GenBank/DDBJ whole genome shotgun (WGS) entry which is preliminary data.</text>
</comment>
<dbReference type="InterPro" id="IPR051465">
    <property type="entry name" value="Cell_Envelope_Struct_Comp"/>
</dbReference>
<gene>
    <name evidence="2" type="ORF">AMS66_19900</name>
</gene>
<dbReference type="PROSITE" id="PS51272">
    <property type="entry name" value="SLH"/>
    <property type="match status" value="3"/>
</dbReference>
<accession>A0A0M9BMV3</accession>
<feature type="domain" description="SLH" evidence="1">
    <location>
        <begin position="57"/>
        <end position="110"/>
    </location>
</feature>
<dbReference type="Proteomes" id="UP000037688">
    <property type="component" value="Unassembled WGS sequence"/>
</dbReference>
<dbReference type="Pfam" id="PF00395">
    <property type="entry name" value="SLH"/>
    <property type="match status" value="3"/>
</dbReference>
<evidence type="ECO:0000259" key="1">
    <source>
        <dbReference type="PROSITE" id="PS51272"/>
    </source>
</evidence>
<reference evidence="2 3" key="1">
    <citation type="submission" date="2015-08" db="EMBL/GenBank/DDBJ databases">
        <title>Draft genome sequence of cellulolytic and xylanolytic Paenibacillus sp. A59, isolated from a decaying forest soil from Patagonia, Argentina.</title>
        <authorList>
            <person name="Ghio S."/>
            <person name="Caceres A.M."/>
            <person name="Talia P."/>
            <person name="Grasso D."/>
            <person name="Campos E."/>
        </authorList>
    </citation>
    <scope>NUCLEOTIDE SEQUENCE [LARGE SCALE GENOMIC DNA]</scope>
    <source>
        <strain evidence="2 3">A59</strain>
    </source>
</reference>
<proteinExistence type="predicted"/>
<keyword evidence="3" id="KW-1185">Reference proteome</keyword>
<dbReference type="PANTHER" id="PTHR43308:SF5">
    <property type="entry name" value="S-LAYER PROTEIN _ PEPTIDOGLYCAN ENDO-BETA-N-ACETYLGLUCOSAMINIDASE"/>
    <property type="match status" value="1"/>
</dbReference>
<evidence type="ECO:0000313" key="3">
    <source>
        <dbReference type="Proteomes" id="UP000037688"/>
    </source>
</evidence>